<dbReference type="SUPFAM" id="SSF101898">
    <property type="entry name" value="NHL repeat"/>
    <property type="match status" value="1"/>
</dbReference>
<dbReference type="InterPro" id="IPR050952">
    <property type="entry name" value="TRIM-NHL_E3_ligases"/>
</dbReference>
<proteinExistence type="predicted"/>
<accession>A0A8W8JBY7</accession>
<dbReference type="Gene3D" id="2.120.10.30">
    <property type="entry name" value="TolB, C-terminal domain"/>
    <property type="match status" value="1"/>
</dbReference>
<dbReference type="GO" id="GO:0000209">
    <property type="term" value="P:protein polyubiquitination"/>
    <property type="evidence" value="ECO:0007669"/>
    <property type="project" value="TreeGrafter"/>
</dbReference>
<dbReference type="GO" id="GO:0043161">
    <property type="term" value="P:proteasome-mediated ubiquitin-dependent protein catabolic process"/>
    <property type="evidence" value="ECO:0007669"/>
    <property type="project" value="TreeGrafter"/>
</dbReference>
<feature type="repeat" description="NHL" evidence="2">
    <location>
        <begin position="114"/>
        <end position="157"/>
    </location>
</feature>
<evidence type="ECO:0000256" key="2">
    <source>
        <dbReference type="PROSITE-ProRule" id="PRU00504"/>
    </source>
</evidence>
<dbReference type="Proteomes" id="UP000005408">
    <property type="component" value="Unassembled WGS sequence"/>
</dbReference>
<dbReference type="GeneID" id="117690986"/>
<dbReference type="EnsemblMetazoa" id="G17773.1">
    <property type="protein sequence ID" value="G17773.1:cds"/>
    <property type="gene ID" value="G17773"/>
</dbReference>
<dbReference type="KEGG" id="crg:117690986"/>
<dbReference type="InterPro" id="IPR011042">
    <property type="entry name" value="6-blade_b-propeller_TolB-like"/>
</dbReference>
<dbReference type="GO" id="GO:0008270">
    <property type="term" value="F:zinc ion binding"/>
    <property type="evidence" value="ECO:0007669"/>
    <property type="project" value="UniProtKB-KW"/>
</dbReference>
<dbReference type="EnsemblMetazoa" id="G17780.5">
    <property type="protein sequence ID" value="G17780.5:cds"/>
    <property type="gene ID" value="G17780"/>
</dbReference>
<dbReference type="PANTHER" id="PTHR24104">
    <property type="entry name" value="E3 UBIQUITIN-PROTEIN LIGASE NHLRC1-RELATED"/>
    <property type="match status" value="1"/>
</dbReference>
<evidence type="ECO:0000256" key="1">
    <source>
        <dbReference type="ARBA" id="ARBA00022737"/>
    </source>
</evidence>
<evidence type="ECO:0008006" key="5">
    <source>
        <dbReference type="Google" id="ProtNLM"/>
    </source>
</evidence>
<dbReference type="InterPro" id="IPR001258">
    <property type="entry name" value="NHL_repeat"/>
</dbReference>
<sequence>MVDFQSRYRLYGHGYTSPELKYPVPTYRELYHNTAPTIFSRRPRMHDCRRESMKDYVDAREWETWLLSQGLRETIRSATCLNLKVKETYSDGTKKELVLPQAPVPTEDRPEKLLFNIGMRGSGDGDFNFPRSVITTRDGDVVVADTMNHRVQIFNSFGVFLTKFGKKGTGKLQFNEPSDVAEIPNGDLAVADKRNKRVQIITQGGQFRSVFETVDEPYSIASDLSGNVIVSTTRRTIEVYKKGGKLIHRFVIPGVSRDTFGCKICVNNRQEIIVCDAVNSTIKFFTYNGRYVSKFSPRSSGEGLTMIPSGITINRMGEILVADSLNHTINVYNDNGDFLRQAICPTDQAGCIQACAVGPEGHLITTEFSLSGPHTLKIFRYRPCHCHITRPGSSKRRTPTPQSFR</sequence>
<dbReference type="GO" id="GO:0061630">
    <property type="term" value="F:ubiquitin protein ligase activity"/>
    <property type="evidence" value="ECO:0007669"/>
    <property type="project" value="TreeGrafter"/>
</dbReference>
<protein>
    <recommendedName>
        <fullName evidence="5">Tripartite motif-containing protein 2</fullName>
    </recommendedName>
</protein>
<feature type="repeat" description="NHL" evidence="2">
    <location>
        <begin position="161"/>
        <end position="204"/>
    </location>
</feature>
<keyword evidence="1" id="KW-0677">Repeat</keyword>
<dbReference type="AlphaFoldDB" id="A0A8W8JBY7"/>
<dbReference type="RefSeq" id="XP_034331820.1">
    <property type="nucleotide sequence ID" value="XM_034475929.2"/>
</dbReference>
<dbReference type="PROSITE" id="PS51125">
    <property type="entry name" value="NHL"/>
    <property type="match status" value="2"/>
</dbReference>
<name>A0A8W8JBY7_MAGGI</name>
<reference evidence="3" key="1">
    <citation type="submission" date="2022-08" db="UniProtKB">
        <authorList>
            <consortium name="EnsemblMetazoa"/>
        </authorList>
    </citation>
    <scope>IDENTIFICATION</scope>
    <source>
        <strain evidence="3">05x7-T-G4-1.051#20</strain>
    </source>
</reference>
<organism evidence="3 4">
    <name type="scientific">Magallana gigas</name>
    <name type="common">Pacific oyster</name>
    <name type="synonym">Crassostrea gigas</name>
    <dbReference type="NCBI Taxonomy" id="29159"/>
    <lineage>
        <taxon>Eukaryota</taxon>
        <taxon>Metazoa</taxon>
        <taxon>Spiralia</taxon>
        <taxon>Lophotrochozoa</taxon>
        <taxon>Mollusca</taxon>
        <taxon>Bivalvia</taxon>
        <taxon>Autobranchia</taxon>
        <taxon>Pteriomorphia</taxon>
        <taxon>Ostreida</taxon>
        <taxon>Ostreoidea</taxon>
        <taxon>Ostreidae</taxon>
        <taxon>Magallana</taxon>
    </lineage>
</organism>
<keyword evidence="4" id="KW-1185">Reference proteome</keyword>
<dbReference type="PANTHER" id="PTHR24104:SF59">
    <property type="entry name" value="TRIPARTITE MOTIF-CONTAINING PROTEIN 2-LIKE"/>
    <property type="match status" value="1"/>
</dbReference>
<dbReference type="Pfam" id="PF01436">
    <property type="entry name" value="NHL"/>
    <property type="match status" value="3"/>
</dbReference>
<dbReference type="OMA" id="PCHEGKT"/>
<dbReference type="RefSeq" id="XP_034331821.1">
    <property type="nucleotide sequence ID" value="XM_034475930.2"/>
</dbReference>
<evidence type="ECO:0000313" key="3">
    <source>
        <dbReference type="EnsemblMetazoa" id="G17780.5:cds"/>
    </source>
</evidence>
<dbReference type="OrthoDB" id="342730at2759"/>
<evidence type="ECO:0000313" key="4">
    <source>
        <dbReference type="Proteomes" id="UP000005408"/>
    </source>
</evidence>